<evidence type="ECO:0000313" key="2">
    <source>
        <dbReference type="Proteomes" id="UP000011867"/>
    </source>
</evidence>
<dbReference type="OrthoDB" id="205297at2157"/>
<dbReference type="Proteomes" id="UP000011867">
    <property type="component" value="Chromosome"/>
</dbReference>
<dbReference type="EMBL" id="HF582854">
    <property type="protein sequence ID" value="CCQ36734.1"/>
    <property type="molecule type" value="Genomic_DNA"/>
</dbReference>
<reference evidence="1 2" key="1">
    <citation type="journal article" date="2013" name="Genome Announc.">
        <title>Genome of the haloarchaeon Natronomonas moolapensis, a neutrophilic member of a previously haloalkaliphilic genus.</title>
        <authorList>
            <person name="Dyall-Smith M.L."/>
            <person name="Pfeiffer F."/>
            <person name="Oberwinkler T."/>
            <person name="Klee K."/>
            <person name="Rampp M."/>
            <person name="Palm P."/>
            <person name="Gross K."/>
            <person name="Schuster S.C."/>
            <person name="Oesterhelt D."/>
        </authorList>
    </citation>
    <scope>NUCLEOTIDE SEQUENCE [LARGE SCALE GENOMIC DNA]</scope>
    <source>
        <strain evidence="2">DSM 18674 / JCM 14361 / 8.8.11</strain>
    </source>
</reference>
<dbReference type="KEGG" id="nmo:Nmlp_2575"/>
<dbReference type="RefSeq" id="WP_015409514.1">
    <property type="nucleotide sequence ID" value="NC_020388.1"/>
</dbReference>
<gene>
    <name evidence="1" type="ordered locus">Nmlp_2575</name>
</gene>
<name>M1XRC2_NATM8</name>
<keyword evidence="2" id="KW-1185">Reference proteome</keyword>
<dbReference type="HOGENOM" id="CLU_820440_0_0_2"/>
<proteinExistence type="predicted"/>
<dbReference type="AlphaFoldDB" id="M1XRC2"/>
<evidence type="ECO:0000313" key="1">
    <source>
        <dbReference type="EMBL" id="CCQ36734.1"/>
    </source>
</evidence>
<dbReference type="GeneID" id="14651378"/>
<accession>M1XRC2</accession>
<organism evidence="1 2">
    <name type="scientific">Natronomonas moolapensis (strain DSM 18674 / CECT 7526 / JCM 14361 / 8.8.11)</name>
    <dbReference type="NCBI Taxonomy" id="268739"/>
    <lineage>
        <taxon>Archaea</taxon>
        <taxon>Methanobacteriati</taxon>
        <taxon>Methanobacteriota</taxon>
        <taxon>Stenosarchaea group</taxon>
        <taxon>Halobacteria</taxon>
        <taxon>Halobacteriales</taxon>
        <taxon>Natronomonadaceae</taxon>
        <taxon>Natronomonas</taxon>
    </lineage>
</organism>
<protein>
    <submittedName>
        <fullName evidence="1">Uncharacterized protein</fullName>
    </submittedName>
</protein>
<sequence>MILSRDHLTVLLNGLYETGTRRITVSHPCDEVGELLQFDLGDPFESPVRFTQSLYEYNDARETVQRRYVQDAYDDLPDDSTYVRCLVAGGVLDLHNRDAIEACVDRHGYRDLEAGHAPLVIGIDANIMPWRIANVLDIDHQQGTPDDRGRSPTNGYALATGVKEELDWHYKQHQTSSLVTAFGEEFERLDNQPAGANREGFLGLYEYRRLMAERNIDVLESDTGDEAIVDAYHTFDAESRKEVLLLSNDFGFIDVAEEAGLRAQHVDFPQFLPDRSTATWDDFGSLLYHLAIRFGVIRLPGVTIYGLWNEKDGRHWQNEELVIEARSPKVEPLLERDRTIAKAFDTE</sequence>
<dbReference type="eggNOG" id="arCOG06948">
    <property type="taxonomic scope" value="Archaea"/>
</dbReference>